<dbReference type="PANTHER" id="PTHR23078:SF2">
    <property type="entry name" value="VESICLE-FUSING ATPASE"/>
    <property type="match status" value="1"/>
</dbReference>
<comment type="caution">
    <text evidence="5">The sequence shown here is derived from an EMBL/GenBank/DDBJ whole genome shotgun (WGS) entry which is preliminary data.</text>
</comment>
<dbReference type="InterPro" id="IPR027417">
    <property type="entry name" value="P-loop_NTPase"/>
</dbReference>
<evidence type="ECO:0000313" key="5">
    <source>
        <dbReference type="EMBL" id="VBB17791.1"/>
    </source>
</evidence>
<dbReference type="Gene3D" id="3.40.50.300">
    <property type="entry name" value="P-loop containing nucleotide triphosphate hydrolases"/>
    <property type="match status" value="2"/>
</dbReference>
<dbReference type="Pfam" id="PF00004">
    <property type="entry name" value="AAA"/>
    <property type="match status" value="2"/>
</dbReference>
<feature type="domain" description="AAA+ ATPase" evidence="4">
    <location>
        <begin position="472"/>
        <end position="620"/>
    </location>
</feature>
<name>A0A5K0U8E9_9VIRU</name>
<keyword evidence="2" id="KW-0653">Protein transport</keyword>
<keyword evidence="1" id="KW-0813">Transport</keyword>
<dbReference type="Proteomes" id="UP000594342">
    <property type="component" value="Unassembled WGS sequence"/>
</dbReference>
<dbReference type="GO" id="GO:0035494">
    <property type="term" value="P:SNARE complex disassembly"/>
    <property type="evidence" value="ECO:0007669"/>
    <property type="project" value="InterPro"/>
</dbReference>
<feature type="region of interest" description="Disordered" evidence="3">
    <location>
        <begin position="339"/>
        <end position="359"/>
    </location>
</feature>
<protein>
    <submittedName>
        <fullName evidence="5">AAA-domain-containing protein</fullName>
    </submittedName>
</protein>
<dbReference type="InterPro" id="IPR041569">
    <property type="entry name" value="AAA_lid_3"/>
</dbReference>
<reference evidence="5 6" key="1">
    <citation type="submission" date="2018-10" db="EMBL/GenBank/DDBJ databases">
        <authorList>
            <consortium name="IHU Genomes"/>
        </authorList>
    </citation>
    <scope>NUCLEOTIDE SEQUENCE [LARGE SCALE GENOMIC DNA]</scope>
    <source>
        <strain evidence="5 6">A1</strain>
    </source>
</reference>
<organism evidence="5 6">
    <name type="scientific">Yasminevirus sp. GU-2018</name>
    <dbReference type="NCBI Taxonomy" id="2420051"/>
    <lineage>
        <taxon>Viruses</taxon>
        <taxon>Varidnaviria</taxon>
        <taxon>Bamfordvirae</taxon>
        <taxon>Nucleocytoviricota</taxon>
        <taxon>Megaviricetes</taxon>
        <taxon>Imitervirales</taxon>
        <taxon>Mimiviridae</taxon>
        <taxon>Klosneuvirinae</taxon>
        <taxon>Yasminevirus</taxon>
        <taxon>Yasminevirus saudimassiliense</taxon>
    </lineage>
</organism>
<feature type="region of interest" description="Disordered" evidence="3">
    <location>
        <begin position="1"/>
        <end position="32"/>
    </location>
</feature>
<dbReference type="Pfam" id="PF17862">
    <property type="entry name" value="AAA_lid_3"/>
    <property type="match status" value="1"/>
</dbReference>
<dbReference type="SMART" id="SM00382">
    <property type="entry name" value="AAA"/>
    <property type="match status" value="2"/>
</dbReference>
<dbReference type="InterPro" id="IPR003959">
    <property type="entry name" value="ATPase_AAA_core"/>
</dbReference>
<feature type="compositionally biased region" description="Polar residues" evidence="3">
    <location>
        <begin position="10"/>
        <end position="30"/>
    </location>
</feature>
<dbReference type="InterPro" id="IPR003593">
    <property type="entry name" value="AAA+_ATPase"/>
</dbReference>
<dbReference type="PROSITE" id="PS00674">
    <property type="entry name" value="AAA"/>
    <property type="match status" value="1"/>
</dbReference>
<evidence type="ECO:0000259" key="4">
    <source>
        <dbReference type="SMART" id="SM00382"/>
    </source>
</evidence>
<feature type="compositionally biased region" description="Basic and acidic residues" evidence="3">
    <location>
        <begin position="72"/>
        <end position="96"/>
    </location>
</feature>
<sequence length="899" mass="101381">MNRLLKSIFPKQNSNVAYNDPSTNKSTNPETPELYINDLMKKIKDKQKGKNSGDDHSTTLAGLFEDSYIIPENRHDKRTSSSDTGSVDKKQNDTPHDSLVTPEPELGGPYLYTLFPTLNGLPTLDEDQINDVNFLRVGRIPQPHIKTKKSDDTDQEDDNFDYCVKIYSMVYRAIEDTSLNVSELSLNNVMTKALMESKNTPYEYDDIESKLIPQTRIKHVACKNNPSDVDVRRLYKSGDLNIKSVRFRTYLYDDCSLKKKIATSQFESTIKTQLKTVPVTKDGMYIVDYNVCRYVIEAVHLSLSPKCASFFDHGFLDNNTVITLDTDDPKIIMIKKQNSTLSPPPSDKLNNLNTDNPLTPELGVSLRKNKTTYTKEINSQYPVLDREAHNKLMMDSLYSNESINNNKHADSDVVVGYEYQQQVADQMATLSKLQFSNMNIGGLNEEFTVLFRRVIAPRLLDRSTSVMLNLKQVKGVLLYGPPGCGKTLIARELAKCLSGSEPQIVNGPELITKWVGDSEKKMREVFSSAIKDQSLYRWRSKLHIIIFDEIDAICRKRSDETNGTSKVNDGMVTQLLTMMDGVDKLENILIFGTTNRIDVLDPALLRPGRFEVKLEIGLPDAKGRREIFNIHTKELRSNKLLTDSVDIDELALITKNYTGAEIEGVVNSAKSFAICEKMDSQNKTVPNTTSMKISRTNFLKAVEEVKPALRSNTTDTSLDIVTFLSRPEKKYLKDLYADMCEYINSYFQNSNTLELDTNKKMYQPYVVLLSGPHGSGRTTVSTNCANGSGAQYVKHVSGLDCVGLYEQSRATLLKSIFKEQALTEQSIVIIDDLDSILNMSRTRTTDTMTSVLYALTSLLSTTYKSKLLVIITITDSMYPLIQEDLEHLVKRGFDLTPPN</sequence>
<dbReference type="PANTHER" id="PTHR23078">
    <property type="entry name" value="VESICULAR-FUSION PROTEIN NSF"/>
    <property type="match status" value="1"/>
</dbReference>
<keyword evidence="6" id="KW-1185">Reference proteome</keyword>
<feature type="compositionally biased region" description="Low complexity" evidence="3">
    <location>
        <begin position="349"/>
        <end position="359"/>
    </location>
</feature>
<dbReference type="EMBL" id="UPSH01000001">
    <property type="protein sequence ID" value="VBB17791.1"/>
    <property type="molecule type" value="Genomic_DNA"/>
</dbReference>
<dbReference type="SUPFAM" id="SSF52540">
    <property type="entry name" value="P-loop containing nucleoside triphosphate hydrolases"/>
    <property type="match status" value="2"/>
</dbReference>
<dbReference type="GO" id="GO:0016887">
    <property type="term" value="F:ATP hydrolysis activity"/>
    <property type="evidence" value="ECO:0007669"/>
    <property type="project" value="InterPro"/>
</dbReference>
<dbReference type="GO" id="GO:0006891">
    <property type="term" value="P:intra-Golgi vesicle-mediated transport"/>
    <property type="evidence" value="ECO:0007669"/>
    <property type="project" value="TreeGrafter"/>
</dbReference>
<evidence type="ECO:0000256" key="2">
    <source>
        <dbReference type="ARBA" id="ARBA00022927"/>
    </source>
</evidence>
<dbReference type="InterPro" id="IPR003960">
    <property type="entry name" value="ATPase_AAA_CS"/>
</dbReference>
<evidence type="ECO:0000256" key="1">
    <source>
        <dbReference type="ARBA" id="ARBA00022448"/>
    </source>
</evidence>
<evidence type="ECO:0000313" key="6">
    <source>
        <dbReference type="Proteomes" id="UP000594342"/>
    </source>
</evidence>
<feature type="region of interest" description="Disordered" evidence="3">
    <location>
        <begin position="71"/>
        <end position="105"/>
    </location>
</feature>
<accession>A0A5K0U8E9</accession>
<dbReference type="FunFam" id="3.40.50.300:FF:000154">
    <property type="entry name" value="Vesicle-fusing ATPase 1"/>
    <property type="match status" value="1"/>
</dbReference>
<evidence type="ECO:0000256" key="3">
    <source>
        <dbReference type="SAM" id="MobiDB-lite"/>
    </source>
</evidence>
<dbReference type="FunFam" id="1.10.8.60:FF:000127">
    <property type="entry name" value="Vesicular-fusion protein SEC18"/>
    <property type="match status" value="1"/>
</dbReference>
<dbReference type="GO" id="GO:0043001">
    <property type="term" value="P:Golgi to plasma membrane protein transport"/>
    <property type="evidence" value="ECO:0007669"/>
    <property type="project" value="TreeGrafter"/>
</dbReference>
<feature type="domain" description="AAA+ ATPase" evidence="4">
    <location>
        <begin position="763"/>
        <end position="899"/>
    </location>
</feature>
<dbReference type="InterPro" id="IPR039812">
    <property type="entry name" value="Vesicle-fus_ATPase"/>
</dbReference>
<gene>
    <name evidence="5" type="ORF">YASMINEVIRUS_254</name>
</gene>
<dbReference type="Gene3D" id="1.10.8.60">
    <property type="match status" value="1"/>
</dbReference>
<proteinExistence type="predicted"/>
<dbReference type="GO" id="GO:0005524">
    <property type="term" value="F:ATP binding"/>
    <property type="evidence" value="ECO:0007669"/>
    <property type="project" value="InterPro"/>
</dbReference>